<dbReference type="SUPFAM" id="SSF142984">
    <property type="entry name" value="Nqo1 middle domain-like"/>
    <property type="match status" value="1"/>
</dbReference>
<keyword evidence="10 14" id="KW-0408">Iron</keyword>
<protein>
    <recommendedName>
        <fullName evidence="14">NADH-quinone oxidoreductase subunit F</fullName>
        <ecNumber evidence="14">7.1.1.-</ecNumber>
    </recommendedName>
</protein>
<proteinExistence type="inferred from homology"/>
<comment type="cofactor">
    <cofactor evidence="1 14">
        <name>FMN</name>
        <dbReference type="ChEBI" id="CHEBI:58210"/>
    </cofactor>
</comment>
<comment type="similarity">
    <text evidence="3 14">Belongs to the complex I 51 kDa subunit family.</text>
</comment>
<sequence>MFEPVLTKYVNEPGGHTLDFYVQHGGYQALKTALGMTPEAIVDTVKKSGLRGRGGAGFPTGLKWSFVPKDNPKPKYLCVNADESEPGTFKDHVLLERNPHLLFEGCVIACRAIGARTCYIYIRGEFYHLQKQMEAELAKARQAGYVGKNILGSGEDCDIWIHRGAGAYEAGEETALIESLEGKRAQPRLKPPFPAVVGLYGCPTVVNNVETICNVPLIIEKGHEWFAGIGPDKNTGPKLFCVSGHVKKPGVYEAPMDTTLRQLIYDYAGGIRGDRQLKAVIPGGSSTPVLMPDKLDTHLSFDGMVAAGSMLGSAAIIVMDETTSMVWVAKNLTHFYKHESCGKCTPCREGVDWLYKILDKIERGDGEPRDVELLLSVCDNIGGKTLCPFGDAEIAPVLSTIQHFRGEYETYIRTGESPVQSDFRAAEPVSAH</sequence>
<evidence type="ECO:0000256" key="13">
    <source>
        <dbReference type="ARBA" id="ARBA00047712"/>
    </source>
</evidence>
<evidence type="ECO:0000256" key="11">
    <source>
        <dbReference type="ARBA" id="ARBA00023014"/>
    </source>
</evidence>
<evidence type="ECO:0000256" key="12">
    <source>
        <dbReference type="ARBA" id="ARBA00023027"/>
    </source>
</evidence>
<evidence type="ECO:0000256" key="6">
    <source>
        <dbReference type="ARBA" id="ARBA00022643"/>
    </source>
</evidence>
<keyword evidence="4 14" id="KW-0004">4Fe-4S</keyword>
<name>A0A143PU40_LUTPR</name>
<evidence type="ECO:0000256" key="14">
    <source>
        <dbReference type="RuleBase" id="RU364066"/>
    </source>
</evidence>
<reference evidence="16 17" key="1">
    <citation type="journal article" date="2016" name="Genome Announc.">
        <title>First Complete Genome Sequence of a Subdivision 6 Acidobacterium Strain.</title>
        <authorList>
            <person name="Huang S."/>
            <person name="Vieira S."/>
            <person name="Bunk B."/>
            <person name="Riedel T."/>
            <person name="Sproer C."/>
            <person name="Overmann J."/>
        </authorList>
    </citation>
    <scope>NUCLEOTIDE SEQUENCE [LARGE SCALE GENOMIC DNA]</scope>
    <source>
        <strain evidence="17">DSM 100886 HEG_-6_39</strain>
    </source>
</reference>
<keyword evidence="6 14" id="KW-0288">FMN</keyword>
<feature type="domain" description="NADH-ubiquinone oxidoreductase 51kDa subunit iron-sulphur binding" evidence="15">
    <location>
        <begin position="326"/>
        <end position="371"/>
    </location>
</feature>
<dbReference type="InterPro" id="IPR001949">
    <property type="entry name" value="NADH-UbQ_OxRdtase_51kDa_CS"/>
</dbReference>
<dbReference type="InterPro" id="IPR011537">
    <property type="entry name" value="NADH-UbQ_OxRdtase_suF"/>
</dbReference>
<keyword evidence="11 14" id="KW-0411">Iron-sulfur</keyword>
<gene>
    <name evidence="16" type="primary">nuoF_2</name>
    <name evidence="16" type="ORF">LuPra_04946</name>
</gene>
<evidence type="ECO:0000256" key="7">
    <source>
        <dbReference type="ARBA" id="ARBA00022719"/>
    </source>
</evidence>
<evidence type="ECO:0000313" key="17">
    <source>
        <dbReference type="Proteomes" id="UP000076079"/>
    </source>
</evidence>
<evidence type="ECO:0000256" key="2">
    <source>
        <dbReference type="ARBA" id="ARBA00001966"/>
    </source>
</evidence>
<dbReference type="InterPro" id="IPR054765">
    <property type="entry name" value="SLBB_dom"/>
</dbReference>
<evidence type="ECO:0000256" key="1">
    <source>
        <dbReference type="ARBA" id="ARBA00001917"/>
    </source>
</evidence>
<dbReference type="PANTHER" id="PTHR11780:SF10">
    <property type="entry name" value="NADH DEHYDROGENASE [UBIQUINONE] FLAVOPROTEIN 1, MITOCHONDRIAL"/>
    <property type="match status" value="1"/>
</dbReference>
<dbReference type="GO" id="GO:0051287">
    <property type="term" value="F:NAD binding"/>
    <property type="evidence" value="ECO:0007669"/>
    <property type="project" value="UniProtKB-UniRule"/>
</dbReference>
<dbReference type="SUPFAM" id="SSF142019">
    <property type="entry name" value="Nqo1 FMN-binding domain-like"/>
    <property type="match status" value="1"/>
</dbReference>
<evidence type="ECO:0000256" key="10">
    <source>
        <dbReference type="ARBA" id="ARBA00023004"/>
    </source>
</evidence>
<dbReference type="FunFam" id="1.20.1440.230:FF:000001">
    <property type="entry name" value="Mitochondrial NADH dehydrogenase flavoprotein 1"/>
    <property type="match status" value="1"/>
</dbReference>
<dbReference type="GO" id="GO:0048038">
    <property type="term" value="F:quinone binding"/>
    <property type="evidence" value="ECO:0007669"/>
    <property type="project" value="UniProtKB-KW"/>
</dbReference>
<dbReference type="GO" id="GO:0010181">
    <property type="term" value="F:FMN binding"/>
    <property type="evidence" value="ECO:0007669"/>
    <property type="project" value="InterPro"/>
</dbReference>
<keyword evidence="9" id="KW-1278">Translocase</keyword>
<dbReference type="RefSeq" id="WP_110173211.1">
    <property type="nucleotide sequence ID" value="NZ_CP015136.1"/>
</dbReference>
<accession>A0A143PU40</accession>
<evidence type="ECO:0000256" key="3">
    <source>
        <dbReference type="ARBA" id="ARBA00007523"/>
    </source>
</evidence>
<dbReference type="Pfam" id="PF01512">
    <property type="entry name" value="Complex1_51K"/>
    <property type="match status" value="1"/>
</dbReference>
<dbReference type="Pfam" id="PF22461">
    <property type="entry name" value="SLBB_2"/>
    <property type="match status" value="1"/>
</dbReference>
<dbReference type="Gene3D" id="6.10.250.1450">
    <property type="match status" value="1"/>
</dbReference>
<dbReference type="SMART" id="SM00928">
    <property type="entry name" value="NADH_4Fe-4S"/>
    <property type="match status" value="1"/>
</dbReference>
<dbReference type="InterPro" id="IPR019575">
    <property type="entry name" value="Nuop51_4Fe4S-bd"/>
</dbReference>
<keyword evidence="16" id="KW-0560">Oxidoreductase</keyword>
<evidence type="ECO:0000256" key="9">
    <source>
        <dbReference type="ARBA" id="ARBA00022967"/>
    </source>
</evidence>
<reference evidence="17" key="2">
    <citation type="submission" date="2016-04" db="EMBL/GenBank/DDBJ databases">
        <title>First Complete Genome Sequence of a Subdivision 6 Acidobacterium.</title>
        <authorList>
            <person name="Huang S."/>
            <person name="Vieira S."/>
            <person name="Bunk B."/>
            <person name="Riedel T."/>
            <person name="Sproeer C."/>
            <person name="Overmann J."/>
        </authorList>
    </citation>
    <scope>NUCLEOTIDE SEQUENCE [LARGE SCALE GENOMIC DNA]</scope>
    <source>
        <strain evidence="17">DSM 100886 HEG_-6_39</strain>
    </source>
</reference>
<dbReference type="Pfam" id="PF10589">
    <property type="entry name" value="NADH_4Fe-4S"/>
    <property type="match status" value="1"/>
</dbReference>
<keyword evidence="8 14" id="KW-0479">Metal-binding</keyword>
<dbReference type="GO" id="GO:0045333">
    <property type="term" value="P:cellular respiration"/>
    <property type="evidence" value="ECO:0007669"/>
    <property type="project" value="TreeGrafter"/>
</dbReference>
<keyword evidence="7 14" id="KW-0874">Quinone</keyword>
<comment type="cofactor">
    <cofactor evidence="2 14">
        <name>[4Fe-4S] cluster</name>
        <dbReference type="ChEBI" id="CHEBI:49883"/>
    </cofactor>
</comment>
<dbReference type="PANTHER" id="PTHR11780">
    <property type="entry name" value="NADH-UBIQUINONE OXIDOREDUCTASE FLAVOPROTEIN 1 NDUFV1"/>
    <property type="match status" value="1"/>
</dbReference>
<dbReference type="KEGG" id="abac:LuPra_04946"/>
<dbReference type="Proteomes" id="UP000076079">
    <property type="component" value="Chromosome"/>
</dbReference>
<dbReference type="SUPFAM" id="SSF140490">
    <property type="entry name" value="Nqo1C-terminal domain-like"/>
    <property type="match status" value="1"/>
</dbReference>
<keyword evidence="17" id="KW-1185">Reference proteome</keyword>
<evidence type="ECO:0000256" key="8">
    <source>
        <dbReference type="ARBA" id="ARBA00022723"/>
    </source>
</evidence>
<dbReference type="InterPro" id="IPR037207">
    <property type="entry name" value="Nuop51_4Fe4S-bd_sf"/>
</dbReference>
<comment type="catalytic activity">
    <reaction evidence="13 14">
        <text>a quinone + NADH + 5 H(+)(in) = a quinol + NAD(+) + 4 H(+)(out)</text>
        <dbReference type="Rhea" id="RHEA:57888"/>
        <dbReference type="ChEBI" id="CHEBI:15378"/>
        <dbReference type="ChEBI" id="CHEBI:24646"/>
        <dbReference type="ChEBI" id="CHEBI:57540"/>
        <dbReference type="ChEBI" id="CHEBI:57945"/>
        <dbReference type="ChEBI" id="CHEBI:132124"/>
    </reaction>
</comment>
<evidence type="ECO:0000256" key="5">
    <source>
        <dbReference type="ARBA" id="ARBA00022630"/>
    </source>
</evidence>
<dbReference type="GO" id="GO:0003954">
    <property type="term" value="F:NADH dehydrogenase activity"/>
    <property type="evidence" value="ECO:0007669"/>
    <property type="project" value="TreeGrafter"/>
</dbReference>
<dbReference type="NCBIfam" id="TIGR01959">
    <property type="entry name" value="nuoF_fam"/>
    <property type="match status" value="1"/>
</dbReference>
<dbReference type="STRING" id="1855912.LuPra_04946"/>
<comment type="function">
    <text evidence="14">NDH-1 shuttles electrons from NADH, via FMN and iron-sulfur (Fe-S) centers, to quinones in the respiratory chain.</text>
</comment>
<dbReference type="NCBIfam" id="NF010120">
    <property type="entry name" value="PRK13596.1"/>
    <property type="match status" value="1"/>
</dbReference>
<dbReference type="Gene3D" id="3.10.20.600">
    <property type="match status" value="1"/>
</dbReference>
<dbReference type="Gene3D" id="1.20.1440.230">
    <property type="entry name" value="NADH-ubiquinone oxidoreductase 51kDa subunit, iron-sulphur binding domain"/>
    <property type="match status" value="1"/>
</dbReference>
<evidence type="ECO:0000259" key="15">
    <source>
        <dbReference type="SMART" id="SM00928"/>
    </source>
</evidence>
<dbReference type="EC" id="7.1.1.-" evidence="14"/>
<dbReference type="InterPro" id="IPR037225">
    <property type="entry name" value="Nuo51_FMN-bd_sf"/>
</dbReference>
<keyword evidence="5 14" id="KW-0285">Flavoprotein</keyword>
<dbReference type="PROSITE" id="PS00645">
    <property type="entry name" value="COMPLEX1_51K_2"/>
    <property type="match status" value="1"/>
</dbReference>
<dbReference type="Gene3D" id="3.40.50.11540">
    <property type="entry name" value="NADH-ubiquinone oxidoreductase 51kDa subunit"/>
    <property type="match status" value="1"/>
</dbReference>
<dbReference type="PATRIC" id="fig|1813736.3.peg.5201"/>
<dbReference type="FunFam" id="3.40.50.11540:FF:000001">
    <property type="entry name" value="NADH dehydrogenase [ubiquinone] flavoprotein 1, mitochondrial"/>
    <property type="match status" value="1"/>
</dbReference>
<dbReference type="FunFam" id="3.10.20.600:FF:000003">
    <property type="entry name" value="NADH-quinone oxidoreductase subunit F"/>
    <property type="match status" value="1"/>
</dbReference>
<keyword evidence="12 14" id="KW-0520">NAD</keyword>
<dbReference type="InterPro" id="IPR011538">
    <property type="entry name" value="Nuo51_FMN-bd"/>
</dbReference>
<evidence type="ECO:0000256" key="4">
    <source>
        <dbReference type="ARBA" id="ARBA00022485"/>
    </source>
</evidence>
<dbReference type="GO" id="GO:0008137">
    <property type="term" value="F:NADH dehydrogenase (ubiquinone) activity"/>
    <property type="evidence" value="ECO:0007669"/>
    <property type="project" value="InterPro"/>
</dbReference>
<dbReference type="EMBL" id="CP015136">
    <property type="protein sequence ID" value="AMY11688.1"/>
    <property type="molecule type" value="Genomic_DNA"/>
</dbReference>
<dbReference type="InterPro" id="IPR050837">
    <property type="entry name" value="ComplexI_51kDa_subunit"/>
</dbReference>
<evidence type="ECO:0000313" key="16">
    <source>
        <dbReference type="EMBL" id="AMY11688.1"/>
    </source>
</evidence>
<organism evidence="16 17">
    <name type="scientific">Luteitalea pratensis</name>
    <dbReference type="NCBI Taxonomy" id="1855912"/>
    <lineage>
        <taxon>Bacteria</taxon>
        <taxon>Pseudomonadati</taxon>
        <taxon>Acidobacteriota</taxon>
        <taxon>Vicinamibacteria</taxon>
        <taxon>Vicinamibacterales</taxon>
        <taxon>Vicinamibacteraceae</taxon>
        <taxon>Luteitalea</taxon>
    </lineage>
</organism>
<dbReference type="GO" id="GO:0051539">
    <property type="term" value="F:4 iron, 4 sulfur cluster binding"/>
    <property type="evidence" value="ECO:0007669"/>
    <property type="project" value="UniProtKB-UniRule"/>
</dbReference>
<dbReference type="AlphaFoldDB" id="A0A143PU40"/>
<dbReference type="OrthoDB" id="9761899at2"/>
<dbReference type="GO" id="GO:0046872">
    <property type="term" value="F:metal ion binding"/>
    <property type="evidence" value="ECO:0007669"/>
    <property type="project" value="UniProtKB-KW"/>
</dbReference>